<keyword evidence="3" id="KW-1185">Reference proteome</keyword>
<accession>A0A813ZQD7</accession>
<gene>
    <name evidence="2" type="ORF">BJG266_LOCUS12011</name>
    <name evidence="1" type="ORF">QVE165_LOCUS9483</name>
</gene>
<proteinExistence type="predicted"/>
<name>A0A813ZQD7_9BILA</name>
<dbReference type="EMBL" id="CAJNOM010000043">
    <property type="protein sequence ID" value="CAF0901160.1"/>
    <property type="molecule type" value="Genomic_DNA"/>
</dbReference>
<dbReference type="Proteomes" id="UP000663877">
    <property type="component" value="Unassembled WGS sequence"/>
</dbReference>
<dbReference type="OrthoDB" id="10079677at2759"/>
<organism evidence="1 3">
    <name type="scientific">Adineta steineri</name>
    <dbReference type="NCBI Taxonomy" id="433720"/>
    <lineage>
        <taxon>Eukaryota</taxon>
        <taxon>Metazoa</taxon>
        <taxon>Spiralia</taxon>
        <taxon>Gnathifera</taxon>
        <taxon>Rotifera</taxon>
        <taxon>Eurotatoria</taxon>
        <taxon>Bdelloidea</taxon>
        <taxon>Adinetida</taxon>
        <taxon>Adinetidae</taxon>
        <taxon>Adineta</taxon>
    </lineage>
</organism>
<evidence type="ECO:0000313" key="1">
    <source>
        <dbReference type="EMBL" id="CAF0901160.1"/>
    </source>
</evidence>
<evidence type="ECO:0000313" key="3">
    <source>
        <dbReference type="Proteomes" id="UP000663832"/>
    </source>
</evidence>
<comment type="caution">
    <text evidence="1">The sequence shown here is derived from an EMBL/GenBank/DDBJ whole genome shotgun (WGS) entry which is preliminary data.</text>
</comment>
<dbReference type="Proteomes" id="UP000663832">
    <property type="component" value="Unassembled WGS sequence"/>
</dbReference>
<dbReference type="AlphaFoldDB" id="A0A813ZQD7"/>
<sequence>MEHMKNHLTPSMLMTSTTVTPSVLTPFQSCNTSKCRAIIADYFSKTWAFNTVELTECAHCPSMTTAVMNTDWLNLWYEEDFFIKNSTEQDLEKKPVFGIVSHCAKRCFEQLMCVGFARNKNIADDANGECWLKNNITVNRIYNHPEWHAFVLNITS</sequence>
<reference evidence="1" key="1">
    <citation type="submission" date="2021-02" db="EMBL/GenBank/DDBJ databases">
        <authorList>
            <person name="Nowell W R."/>
        </authorList>
    </citation>
    <scope>NUCLEOTIDE SEQUENCE</scope>
</reference>
<evidence type="ECO:0000313" key="2">
    <source>
        <dbReference type="EMBL" id="CAF0929618.1"/>
    </source>
</evidence>
<dbReference type="EMBL" id="CAJNOI010000045">
    <property type="protein sequence ID" value="CAF0929618.1"/>
    <property type="molecule type" value="Genomic_DNA"/>
</dbReference>
<protein>
    <submittedName>
        <fullName evidence="1">Uncharacterized protein</fullName>
    </submittedName>
</protein>